<keyword evidence="2 3" id="KW-0802">TPR repeat</keyword>
<proteinExistence type="predicted"/>
<accession>A0ABS1GFB7</accession>
<evidence type="ECO:0000256" key="1">
    <source>
        <dbReference type="ARBA" id="ARBA00022737"/>
    </source>
</evidence>
<feature type="transmembrane region" description="Helical" evidence="5">
    <location>
        <begin position="36"/>
        <end position="56"/>
    </location>
</feature>
<protein>
    <submittedName>
        <fullName evidence="6">Tetratricopeptide repeat protein</fullName>
    </submittedName>
</protein>
<dbReference type="Proteomes" id="UP000772812">
    <property type="component" value="Unassembled WGS sequence"/>
</dbReference>
<feature type="compositionally biased region" description="Basic and acidic residues" evidence="4">
    <location>
        <begin position="95"/>
        <end position="117"/>
    </location>
</feature>
<dbReference type="SUPFAM" id="SSF48452">
    <property type="entry name" value="TPR-like"/>
    <property type="match status" value="1"/>
</dbReference>
<dbReference type="RefSeq" id="WP_200673037.1">
    <property type="nucleotide sequence ID" value="NZ_JAACYA010000001.1"/>
</dbReference>
<evidence type="ECO:0000313" key="7">
    <source>
        <dbReference type="Proteomes" id="UP000772812"/>
    </source>
</evidence>
<evidence type="ECO:0000256" key="3">
    <source>
        <dbReference type="PROSITE-ProRule" id="PRU00339"/>
    </source>
</evidence>
<evidence type="ECO:0000256" key="5">
    <source>
        <dbReference type="SAM" id="Phobius"/>
    </source>
</evidence>
<dbReference type="SMART" id="SM00028">
    <property type="entry name" value="TPR"/>
    <property type="match status" value="2"/>
</dbReference>
<feature type="repeat" description="TPR" evidence="3">
    <location>
        <begin position="236"/>
        <end position="269"/>
    </location>
</feature>
<feature type="repeat" description="TPR" evidence="3">
    <location>
        <begin position="143"/>
        <end position="176"/>
    </location>
</feature>
<evidence type="ECO:0000256" key="4">
    <source>
        <dbReference type="SAM" id="MobiDB-lite"/>
    </source>
</evidence>
<feature type="region of interest" description="Disordered" evidence="4">
    <location>
        <begin position="79"/>
        <end position="134"/>
    </location>
</feature>
<reference evidence="6 7" key="1">
    <citation type="journal article" date="2021" name="Syst. Appl. Microbiol.">
        <title>Persephonella atlantica sp. nov.: How to adapt to physico-chemical gradients in high temperature hydrothermal habitats.</title>
        <authorList>
            <person name="Francois D.X."/>
            <person name="Godfroy A."/>
            <person name="Mathien C."/>
            <person name="Aube J."/>
            <person name="Cathalot C."/>
            <person name="Lesongeur F."/>
            <person name="L'Haridon S."/>
            <person name="Philippon X."/>
            <person name="Roussel E.G."/>
        </authorList>
    </citation>
    <scope>NUCLEOTIDE SEQUENCE [LARGE SCALE GENOMIC DNA]</scope>
    <source>
        <strain evidence="6 7">MO1340</strain>
    </source>
</reference>
<organism evidence="6 7">
    <name type="scientific">Persephonella atlantica</name>
    <dbReference type="NCBI Taxonomy" id="2699429"/>
    <lineage>
        <taxon>Bacteria</taxon>
        <taxon>Pseudomonadati</taxon>
        <taxon>Aquificota</taxon>
        <taxon>Aquificia</taxon>
        <taxon>Aquificales</taxon>
        <taxon>Hydrogenothermaceae</taxon>
        <taxon>Persephonella</taxon>
    </lineage>
</organism>
<keyword evidence="7" id="KW-1185">Reference proteome</keyword>
<dbReference type="InterPro" id="IPR013105">
    <property type="entry name" value="TPR_2"/>
</dbReference>
<sequence length="323" mass="37602">MSLIIDSLKKLRKDSTSKSIPPNLKSKSKNLSVKKVGILGSIIILLSFSFVVLKILENKFIISKNSLYLPVREKNIKKASTPEKPHKKLNGNKIVELKSKKENKSQESSEKYQEGKRQLSQQQTEKKKLKHKRDNTEDIKRKYVLYITLANKYLKKGNYTESLKFYQKAYSIKPEERVLTNIIILKIGAGEGDIKEIEKIKDTENIYKIALFAINRNRSYLVEKFIKKRLSTDSSGILHYLLGIIYEKNGQLIDAEEEYKKAFELNQTDPYVSYAYGRILEINKKYRLSRKIYEYTLKIIKSKDTKLRKTVSERLKILGGSYE</sequence>
<dbReference type="InterPro" id="IPR019734">
    <property type="entry name" value="TPR_rpt"/>
</dbReference>
<dbReference type="Gene3D" id="1.25.40.10">
    <property type="entry name" value="Tetratricopeptide repeat domain"/>
    <property type="match status" value="2"/>
</dbReference>
<dbReference type="PROSITE" id="PS50005">
    <property type="entry name" value="TPR"/>
    <property type="match status" value="2"/>
</dbReference>
<evidence type="ECO:0000256" key="2">
    <source>
        <dbReference type="ARBA" id="ARBA00022803"/>
    </source>
</evidence>
<evidence type="ECO:0000313" key="6">
    <source>
        <dbReference type="EMBL" id="MBK3331622.1"/>
    </source>
</evidence>
<dbReference type="EMBL" id="JAACYA010000001">
    <property type="protein sequence ID" value="MBK3331622.1"/>
    <property type="molecule type" value="Genomic_DNA"/>
</dbReference>
<keyword evidence="5" id="KW-0472">Membrane</keyword>
<keyword evidence="5" id="KW-0812">Transmembrane</keyword>
<keyword evidence="5" id="KW-1133">Transmembrane helix</keyword>
<dbReference type="InterPro" id="IPR011990">
    <property type="entry name" value="TPR-like_helical_dom_sf"/>
</dbReference>
<gene>
    <name evidence="6" type="ORF">GWK41_00915</name>
</gene>
<dbReference type="Pfam" id="PF07719">
    <property type="entry name" value="TPR_2"/>
    <property type="match status" value="2"/>
</dbReference>
<name>A0ABS1GFB7_9AQUI</name>
<keyword evidence="1" id="KW-0677">Repeat</keyword>
<comment type="caution">
    <text evidence="6">The sequence shown here is derived from an EMBL/GenBank/DDBJ whole genome shotgun (WGS) entry which is preliminary data.</text>
</comment>